<dbReference type="Proteomes" id="UP000027661">
    <property type="component" value="Unassembled WGS sequence"/>
</dbReference>
<dbReference type="AlphaFoldDB" id="A0A069S966"/>
<proteinExistence type="predicted"/>
<name>A0A069S966_PHOVU</name>
<organism evidence="1 2">
    <name type="scientific">Phocaeicola vulgatus str. 3975 RP4</name>
    <dbReference type="NCBI Taxonomy" id="1339352"/>
    <lineage>
        <taxon>Bacteria</taxon>
        <taxon>Pseudomonadati</taxon>
        <taxon>Bacteroidota</taxon>
        <taxon>Bacteroidia</taxon>
        <taxon>Bacteroidales</taxon>
        <taxon>Bacteroidaceae</taxon>
        <taxon>Phocaeicola</taxon>
    </lineage>
</organism>
<dbReference type="EMBL" id="JNHM01000094">
    <property type="protein sequence ID" value="KDS47737.1"/>
    <property type="molecule type" value="Genomic_DNA"/>
</dbReference>
<gene>
    <name evidence="1" type="ORF">M099_3417</name>
</gene>
<evidence type="ECO:0000313" key="2">
    <source>
        <dbReference type="Proteomes" id="UP000027661"/>
    </source>
</evidence>
<sequence>MYWEKGERDDMCWVSSRFFSFYLIPVKFTLTPSNVPFKKFPANHTFSKYEMSLGP</sequence>
<evidence type="ECO:0000313" key="1">
    <source>
        <dbReference type="EMBL" id="KDS47737.1"/>
    </source>
</evidence>
<accession>A0A069S966</accession>
<comment type="caution">
    <text evidence="1">The sequence shown here is derived from an EMBL/GenBank/DDBJ whole genome shotgun (WGS) entry which is preliminary data.</text>
</comment>
<reference evidence="1 2" key="1">
    <citation type="submission" date="2014-04" db="EMBL/GenBank/DDBJ databases">
        <authorList>
            <person name="Sears C."/>
            <person name="Carroll K."/>
            <person name="Sack B.R."/>
            <person name="Qadri F."/>
            <person name="Myers L.L."/>
            <person name="Chung G.-T."/>
            <person name="Escheverria P."/>
            <person name="Fraser C.M."/>
            <person name="Sadzewicz L."/>
            <person name="Shefchek K.A."/>
            <person name="Tallon L."/>
            <person name="Das S.P."/>
            <person name="Daugherty S."/>
            <person name="Mongodin E.F."/>
        </authorList>
    </citation>
    <scope>NUCLEOTIDE SEQUENCE [LARGE SCALE GENOMIC DNA]</scope>
    <source>
        <strain evidence="1 2">3975 RP4</strain>
    </source>
</reference>
<protein>
    <submittedName>
        <fullName evidence="1">Uncharacterized protein</fullName>
    </submittedName>
</protein>